<organism evidence="3 4">
    <name type="scientific">Alteromonas confluentis</name>
    <dbReference type="NCBI Taxonomy" id="1656094"/>
    <lineage>
        <taxon>Bacteria</taxon>
        <taxon>Pseudomonadati</taxon>
        <taxon>Pseudomonadota</taxon>
        <taxon>Gammaproteobacteria</taxon>
        <taxon>Alteromonadales</taxon>
        <taxon>Alteromonadaceae</taxon>
        <taxon>Alteromonas/Salinimonas group</taxon>
        <taxon>Alteromonas</taxon>
    </lineage>
</organism>
<keyword evidence="3" id="KW-0378">Hydrolase</keyword>
<protein>
    <submittedName>
        <fullName evidence="3">Protease</fullName>
    </submittedName>
</protein>
<keyword evidence="4" id="KW-1185">Reference proteome</keyword>
<keyword evidence="3" id="KW-0645">Protease</keyword>
<dbReference type="Pfam" id="PF01965">
    <property type="entry name" value="DJ-1_PfpI"/>
    <property type="match status" value="1"/>
</dbReference>
<gene>
    <name evidence="3" type="ORF">BFC18_07760</name>
</gene>
<dbReference type="PANTHER" id="PTHR42733:SF12">
    <property type="entry name" value="PROTEINASE"/>
    <property type="match status" value="1"/>
</dbReference>
<evidence type="ECO:0000259" key="2">
    <source>
        <dbReference type="Pfam" id="PF01965"/>
    </source>
</evidence>
<dbReference type="SUPFAM" id="SSF52317">
    <property type="entry name" value="Class I glutamine amidotransferase-like"/>
    <property type="match status" value="1"/>
</dbReference>
<dbReference type="EMBL" id="MDHN01000013">
    <property type="protein sequence ID" value="OFC71616.1"/>
    <property type="molecule type" value="Genomic_DNA"/>
</dbReference>
<dbReference type="GO" id="GO:0008233">
    <property type="term" value="F:peptidase activity"/>
    <property type="evidence" value="ECO:0007669"/>
    <property type="project" value="UniProtKB-KW"/>
</dbReference>
<sequence>MSNKLQGKKVAILATDGFEQIELTKPKEAVEAEGATVDIISLKADDIQGMNHDEKGDTFSVDKVVSAVNAKDYDGLILPGGVQNPDTLRTDEKAVTFVRDFFAQHKPVSAICHGPWMLVEADVLNNRKVTSFPSLKTDIVNAGGNWVDEEVVCDQALVTSRTPDDLPAFCRKIVEELREGKHDQQHV</sequence>
<dbReference type="InterPro" id="IPR002818">
    <property type="entry name" value="DJ-1/PfpI"/>
</dbReference>
<proteinExistence type="inferred from homology"/>
<dbReference type="InterPro" id="IPR029062">
    <property type="entry name" value="Class_I_gatase-like"/>
</dbReference>
<dbReference type="Gene3D" id="3.40.50.880">
    <property type="match status" value="1"/>
</dbReference>
<feature type="domain" description="DJ-1/PfpI" evidence="2">
    <location>
        <begin position="8"/>
        <end position="176"/>
    </location>
</feature>
<dbReference type="PROSITE" id="PS51276">
    <property type="entry name" value="PEPTIDASE_C56_PFPI"/>
    <property type="match status" value="1"/>
</dbReference>
<evidence type="ECO:0000256" key="1">
    <source>
        <dbReference type="ARBA" id="ARBA00008542"/>
    </source>
</evidence>
<dbReference type="Proteomes" id="UP000175691">
    <property type="component" value="Unassembled WGS sequence"/>
</dbReference>
<evidence type="ECO:0000313" key="4">
    <source>
        <dbReference type="Proteomes" id="UP000175691"/>
    </source>
</evidence>
<dbReference type="OrthoDB" id="9792284at2"/>
<dbReference type="PANTHER" id="PTHR42733">
    <property type="entry name" value="DJ-1 PROTEIN"/>
    <property type="match status" value="1"/>
</dbReference>
<dbReference type="STRING" id="1656094.BFC18_07760"/>
<name>A0A1E7ZDM5_9ALTE</name>
<evidence type="ECO:0000313" key="3">
    <source>
        <dbReference type="EMBL" id="OFC71616.1"/>
    </source>
</evidence>
<comment type="similarity">
    <text evidence="1">Belongs to the peptidase C56 family.</text>
</comment>
<dbReference type="CDD" id="cd03134">
    <property type="entry name" value="GATase1_PfpI_like"/>
    <property type="match status" value="1"/>
</dbReference>
<dbReference type="GO" id="GO:0006508">
    <property type="term" value="P:proteolysis"/>
    <property type="evidence" value="ECO:0007669"/>
    <property type="project" value="UniProtKB-KW"/>
</dbReference>
<dbReference type="AlphaFoldDB" id="A0A1E7ZDM5"/>
<comment type="caution">
    <text evidence="3">The sequence shown here is derived from an EMBL/GenBank/DDBJ whole genome shotgun (WGS) entry which is preliminary data.</text>
</comment>
<reference evidence="3 4" key="1">
    <citation type="submission" date="2016-08" db="EMBL/GenBank/DDBJ databases">
        <authorList>
            <person name="Seilhamer J.J."/>
        </authorList>
    </citation>
    <scope>NUCLEOTIDE SEQUENCE [LARGE SCALE GENOMIC DNA]</scope>
    <source>
        <strain evidence="3 4">KCTC 42603</strain>
    </source>
</reference>
<dbReference type="InterPro" id="IPR006286">
    <property type="entry name" value="C56_PfpI-like"/>
</dbReference>
<dbReference type="NCBIfam" id="TIGR01382">
    <property type="entry name" value="PfpI"/>
    <property type="match status" value="1"/>
</dbReference>
<dbReference type="RefSeq" id="WP_070124516.1">
    <property type="nucleotide sequence ID" value="NZ_MDHN01000013.1"/>
</dbReference>
<accession>A0A1E7ZDM5</accession>